<dbReference type="Gene3D" id="3.40.390.10">
    <property type="entry name" value="Collagenase (Catalytic Domain)"/>
    <property type="match status" value="1"/>
</dbReference>
<evidence type="ECO:0000256" key="4">
    <source>
        <dbReference type="SAM" id="MobiDB-lite"/>
    </source>
</evidence>
<evidence type="ECO:0000313" key="6">
    <source>
        <dbReference type="EMBL" id="RJF98017.1"/>
    </source>
</evidence>
<feature type="domain" description="Peptidase metallopeptidase" evidence="5">
    <location>
        <begin position="80"/>
        <end position="292"/>
    </location>
</feature>
<proteinExistence type="inferred from homology"/>
<evidence type="ECO:0000256" key="1">
    <source>
        <dbReference type="ARBA" id="ARBA00004613"/>
    </source>
</evidence>
<dbReference type="InterPro" id="IPR006026">
    <property type="entry name" value="Peptidase_Metallo"/>
</dbReference>
<dbReference type="Proteomes" id="UP000265955">
    <property type="component" value="Unassembled WGS sequence"/>
</dbReference>
<dbReference type="CDD" id="cd04277">
    <property type="entry name" value="ZnMc_serralysin_like"/>
    <property type="match status" value="1"/>
</dbReference>
<dbReference type="InterPro" id="IPR034033">
    <property type="entry name" value="Serralysin-like"/>
</dbReference>
<dbReference type="OrthoDB" id="480426at2"/>
<comment type="subcellular location">
    <subcellularLocation>
        <location evidence="1">Secreted</location>
    </subcellularLocation>
</comment>
<dbReference type="Pfam" id="PF13946">
    <property type="entry name" value="DUF4214"/>
    <property type="match status" value="1"/>
</dbReference>
<dbReference type="InterPro" id="IPR050557">
    <property type="entry name" value="RTX_toxin/Mannuronan_C5-epim"/>
</dbReference>
<dbReference type="GO" id="GO:0005509">
    <property type="term" value="F:calcium ion binding"/>
    <property type="evidence" value="ECO:0007669"/>
    <property type="project" value="InterPro"/>
</dbReference>
<comment type="caution">
    <text evidence="6">The sequence shown here is derived from an EMBL/GenBank/DDBJ whole genome shotgun (WGS) entry which is preliminary data.</text>
</comment>
<dbReference type="GO" id="GO:0008270">
    <property type="term" value="F:zinc ion binding"/>
    <property type="evidence" value="ECO:0007669"/>
    <property type="project" value="InterPro"/>
</dbReference>
<dbReference type="PANTHER" id="PTHR38340">
    <property type="entry name" value="S-LAYER PROTEIN"/>
    <property type="match status" value="1"/>
</dbReference>
<dbReference type="AlphaFoldDB" id="A0A3A3FP74"/>
<dbReference type="GO" id="GO:0006508">
    <property type="term" value="P:proteolysis"/>
    <property type="evidence" value="ECO:0007669"/>
    <property type="project" value="InterPro"/>
</dbReference>
<dbReference type="Gene3D" id="2.150.10.10">
    <property type="entry name" value="Serralysin-like metalloprotease, C-terminal"/>
    <property type="match status" value="2"/>
</dbReference>
<dbReference type="PRINTS" id="PR00313">
    <property type="entry name" value="CABNDNGRPT"/>
</dbReference>
<dbReference type="GO" id="GO:0005615">
    <property type="term" value="C:extracellular space"/>
    <property type="evidence" value="ECO:0007669"/>
    <property type="project" value="InterPro"/>
</dbReference>
<keyword evidence="7" id="KW-1185">Reference proteome</keyword>
<dbReference type="RefSeq" id="WP_119767962.1">
    <property type="nucleotide sequence ID" value="NZ_QYUO01000001.1"/>
</dbReference>
<dbReference type="SUPFAM" id="SSF55486">
    <property type="entry name" value="Metalloproteases ('zincins'), catalytic domain"/>
    <property type="match status" value="1"/>
</dbReference>
<dbReference type="GO" id="GO:0008237">
    <property type="term" value="F:metallopeptidase activity"/>
    <property type="evidence" value="ECO:0007669"/>
    <property type="project" value="InterPro"/>
</dbReference>
<dbReference type="SMART" id="SM00235">
    <property type="entry name" value="ZnMc"/>
    <property type="match status" value="1"/>
</dbReference>
<name>A0A3A3FP74_9BURK</name>
<accession>A0A3A3FP74</accession>
<evidence type="ECO:0000313" key="7">
    <source>
        <dbReference type="Proteomes" id="UP000265955"/>
    </source>
</evidence>
<sequence length="650" mass="68663">MNFYGTSGNDNLTGSTGDDMLSGGSGNDTLDGGAGNDELYGGSGNDFYIIRDRFDFVYDSSGTDSGIIYADFYKADADVEGWTWASGVQKLPYWIDSMLPGSASSFTPLLGGSKTIYFCFPTVAPAHFSSSDASGFRAFTAQQQAFAKQAFAYISSVIGIQFVETSNPAAVNTMVLANNIQSGSAGYAYYPFDDYQGSDVLLNHTGSSARNLTPQAGDYSALTLIHELGHALGLKHPFKESDSIGSSSDGPFLSAAEDSSQWTVMSYNSRPAEYNLLYSPFDIAALQYLYGPSTAQTADNVYTLSATAPNFIWDGGGNDSIDASSMTQGLTLYLEPGYHGYVGSQSALMSSAGQVTVNFGTVIENARGGSAVDTIIGNGAANHLYGNGGNDTLSGGAGNDILEGGDGDDNFIGLSGCDVIYGGNGSDTLSLASGITQVQVLKLRNDALMVSDNNGNVNVCRNVEQIQFADGALGASALSATGNLDAILGQIYVAAFRRAPETEGYNYWSQDVAARGYAAVAETMFSLDIVKVIYPVAMTASQFVTAIYNNVFDRAPDAQGLEFWIGHLASRSRGQLVIDMTNAALTTADGTSGKDFFQNRLDWSLYAVSYQSEQQREMTPDHLTMVTNSVNADASTLLTLIGQGESGIAL</sequence>
<dbReference type="SUPFAM" id="SSF51120">
    <property type="entry name" value="beta-Roll"/>
    <property type="match status" value="2"/>
</dbReference>
<comment type="similarity">
    <text evidence="2">Belongs to the peptidase M10B family.</text>
</comment>
<feature type="compositionally biased region" description="Polar residues" evidence="4">
    <location>
        <begin position="1"/>
        <end position="16"/>
    </location>
</feature>
<organism evidence="6 7">
    <name type="scientific">Noviherbaspirillum saxi</name>
    <dbReference type="NCBI Taxonomy" id="2320863"/>
    <lineage>
        <taxon>Bacteria</taxon>
        <taxon>Pseudomonadati</taxon>
        <taxon>Pseudomonadota</taxon>
        <taxon>Betaproteobacteria</taxon>
        <taxon>Burkholderiales</taxon>
        <taxon>Oxalobacteraceae</taxon>
        <taxon>Noviherbaspirillum</taxon>
    </lineage>
</organism>
<dbReference type="Pfam" id="PF00353">
    <property type="entry name" value="HemolysinCabind"/>
    <property type="match status" value="4"/>
</dbReference>
<gene>
    <name evidence="6" type="ORF">D3871_05440</name>
</gene>
<dbReference type="InterPro" id="IPR025282">
    <property type="entry name" value="DUF4214"/>
</dbReference>
<dbReference type="InterPro" id="IPR001343">
    <property type="entry name" value="Hemolysn_Ca-bd"/>
</dbReference>
<evidence type="ECO:0000256" key="2">
    <source>
        <dbReference type="ARBA" id="ARBA00009490"/>
    </source>
</evidence>
<reference evidence="7" key="1">
    <citation type="submission" date="2018-09" db="EMBL/GenBank/DDBJ databases">
        <authorList>
            <person name="Zhu H."/>
        </authorList>
    </citation>
    <scope>NUCLEOTIDE SEQUENCE [LARGE SCALE GENOMIC DNA]</scope>
    <source>
        <strain evidence="7">K1R23-30</strain>
    </source>
</reference>
<keyword evidence="3" id="KW-0964">Secreted</keyword>
<evidence type="ECO:0000259" key="5">
    <source>
        <dbReference type="SMART" id="SM00235"/>
    </source>
</evidence>
<dbReference type="PANTHER" id="PTHR38340:SF1">
    <property type="entry name" value="S-LAYER PROTEIN"/>
    <property type="match status" value="1"/>
</dbReference>
<protein>
    <submittedName>
        <fullName evidence="6">DUF4214 domain-containing protein</fullName>
    </submittedName>
</protein>
<dbReference type="PROSITE" id="PS00330">
    <property type="entry name" value="HEMOLYSIN_CALCIUM"/>
    <property type="match status" value="4"/>
</dbReference>
<evidence type="ECO:0000256" key="3">
    <source>
        <dbReference type="ARBA" id="ARBA00022525"/>
    </source>
</evidence>
<dbReference type="InterPro" id="IPR011049">
    <property type="entry name" value="Serralysin-like_metalloprot_C"/>
</dbReference>
<dbReference type="EMBL" id="QYUO01000001">
    <property type="protein sequence ID" value="RJF98017.1"/>
    <property type="molecule type" value="Genomic_DNA"/>
</dbReference>
<feature type="region of interest" description="Disordered" evidence="4">
    <location>
        <begin position="1"/>
        <end position="35"/>
    </location>
</feature>
<dbReference type="InterPro" id="IPR024079">
    <property type="entry name" value="MetalloPept_cat_dom_sf"/>
</dbReference>
<dbReference type="InterPro" id="IPR018511">
    <property type="entry name" value="Hemolysin-typ_Ca-bd_CS"/>
</dbReference>